<feature type="compositionally biased region" description="Low complexity" evidence="1">
    <location>
        <begin position="325"/>
        <end position="336"/>
    </location>
</feature>
<evidence type="ECO:0000313" key="3">
    <source>
        <dbReference type="Proteomes" id="UP000676336"/>
    </source>
</evidence>
<feature type="compositionally biased region" description="Basic and acidic residues" evidence="1">
    <location>
        <begin position="350"/>
        <end position="371"/>
    </location>
</feature>
<name>A0A8S3C7R3_9BILA</name>
<sequence>NDILLERHHHHHSQQYHSIPSTNLPNLGLNIRVTPQSDKVPIENINLNELQLTSEQMPVAAIKNVSTSTRSSLADKEERNSFKLNNSNDDIDRDNLNSPGQIFYDPNPQIIQRKGSHSVTYKQNIIVRFLQPPSIPNAGPLIIKEVRPPQTSPLPPLVIKQRPTPPKTPPPLIIREKPPPLPSCVATKVITRQLPPEPAPPRAVIIERLPPLPSKPRDIIIERWLPYEILDRKRKVIVQRAPKSTKEHLPPKNIIITYEPVHAKIVRNFQKQDVIREDPQAYAKRYGSQLCDYNLVIQQARAAGILEDLNPTGSSVSTMSDNGHTTTTDYQMPTTMPEDEHQQEQNTIENNEKPEENNEHTAELHDDEPKIEAPSLSTVHIDEHDQDEDILVEENVTPFYMNSGEDLQQTLHRLGIDMPQNRTHENNF</sequence>
<feature type="region of interest" description="Disordered" evidence="1">
    <location>
        <begin position="152"/>
        <end position="177"/>
    </location>
</feature>
<accession>A0A8S3C7R3</accession>
<organism evidence="2 3">
    <name type="scientific">Rotaria magnacalcarata</name>
    <dbReference type="NCBI Taxonomy" id="392030"/>
    <lineage>
        <taxon>Eukaryota</taxon>
        <taxon>Metazoa</taxon>
        <taxon>Spiralia</taxon>
        <taxon>Gnathifera</taxon>
        <taxon>Rotifera</taxon>
        <taxon>Eurotatoria</taxon>
        <taxon>Bdelloidea</taxon>
        <taxon>Philodinida</taxon>
        <taxon>Philodinidae</taxon>
        <taxon>Rotaria</taxon>
    </lineage>
</organism>
<feature type="region of interest" description="Disordered" evidence="1">
    <location>
        <begin position="313"/>
        <end position="371"/>
    </location>
</feature>
<feature type="compositionally biased region" description="Pro residues" evidence="1">
    <location>
        <begin position="163"/>
        <end position="172"/>
    </location>
</feature>
<feature type="non-terminal residue" evidence="2">
    <location>
        <position position="428"/>
    </location>
</feature>
<evidence type="ECO:0000256" key="1">
    <source>
        <dbReference type="SAM" id="MobiDB-lite"/>
    </source>
</evidence>
<feature type="region of interest" description="Disordered" evidence="1">
    <location>
        <begin position="66"/>
        <end position="94"/>
    </location>
</feature>
<evidence type="ECO:0000313" key="2">
    <source>
        <dbReference type="EMBL" id="CAF4882156.1"/>
    </source>
</evidence>
<reference evidence="2" key="1">
    <citation type="submission" date="2021-02" db="EMBL/GenBank/DDBJ databases">
        <authorList>
            <person name="Nowell W R."/>
        </authorList>
    </citation>
    <scope>NUCLEOTIDE SEQUENCE</scope>
</reference>
<gene>
    <name evidence="2" type="ORF">SMN809_LOCUS50865</name>
</gene>
<dbReference type="EMBL" id="CAJOBI010169126">
    <property type="protein sequence ID" value="CAF4882156.1"/>
    <property type="molecule type" value="Genomic_DNA"/>
</dbReference>
<dbReference type="Proteomes" id="UP000676336">
    <property type="component" value="Unassembled WGS sequence"/>
</dbReference>
<comment type="caution">
    <text evidence="2">The sequence shown here is derived from an EMBL/GenBank/DDBJ whole genome shotgun (WGS) entry which is preliminary data.</text>
</comment>
<proteinExistence type="predicted"/>
<protein>
    <submittedName>
        <fullName evidence="2">Uncharacterized protein</fullName>
    </submittedName>
</protein>
<dbReference type="AlphaFoldDB" id="A0A8S3C7R3"/>
<feature type="compositionally biased region" description="Polar residues" evidence="1">
    <location>
        <begin position="313"/>
        <end position="324"/>
    </location>
</feature>